<protein>
    <recommendedName>
        <fullName evidence="4">Holin</fullName>
    </recommendedName>
</protein>
<evidence type="ECO:0000256" key="1">
    <source>
        <dbReference type="SAM" id="MobiDB-lite"/>
    </source>
</evidence>
<dbReference type="Proteomes" id="UP001432039">
    <property type="component" value="Chromosome"/>
</dbReference>
<evidence type="ECO:0000313" key="2">
    <source>
        <dbReference type="EMBL" id="WUQ10165.1"/>
    </source>
</evidence>
<reference evidence="2" key="1">
    <citation type="submission" date="2022-10" db="EMBL/GenBank/DDBJ databases">
        <title>The complete genomes of actinobacterial strains from the NBC collection.</title>
        <authorList>
            <person name="Joergensen T.S."/>
            <person name="Alvarez Arevalo M."/>
            <person name="Sterndorff E.B."/>
            <person name="Faurdal D."/>
            <person name="Vuksanovic O."/>
            <person name="Mourched A.-S."/>
            <person name="Charusanti P."/>
            <person name="Shaw S."/>
            <person name="Blin K."/>
            <person name="Weber T."/>
        </authorList>
    </citation>
    <scope>NUCLEOTIDE SEQUENCE</scope>
    <source>
        <strain evidence="2">NBC_00248</strain>
    </source>
</reference>
<dbReference type="EMBL" id="CP108090">
    <property type="protein sequence ID" value="WUQ10165.1"/>
    <property type="molecule type" value="Genomic_DNA"/>
</dbReference>
<evidence type="ECO:0008006" key="4">
    <source>
        <dbReference type="Google" id="ProtNLM"/>
    </source>
</evidence>
<sequence length="107" mass="10920">MSDNTTGGNVSTPLPTSPRPQVTTGYSGQGPARLTSAHTLLPGALAALGTVLFLVGDIPVDEIFKLLASCVAIGVSANLVITGGRRIVEAFGATFARGLVDLADKQR</sequence>
<dbReference type="RefSeq" id="WP_328959728.1">
    <property type="nucleotide sequence ID" value="NZ_CP108090.1"/>
</dbReference>
<feature type="region of interest" description="Disordered" evidence="1">
    <location>
        <begin position="1"/>
        <end position="29"/>
    </location>
</feature>
<name>A0ABZ1T2T2_STRVG</name>
<organism evidence="2 3">
    <name type="scientific">Streptomyces virginiae</name>
    <name type="common">Streptomyces cinnamonensis</name>
    <dbReference type="NCBI Taxonomy" id="1961"/>
    <lineage>
        <taxon>Bacteria</taxon>
        <taxon>Bacillati</taxon>
        <taxon>Actinomycetota</taxon>
        <taxon>Actinomycetes</taxon>
        <taxon>Kitasatosporales</taxon>
        <taxon>Streptomycetaceae</taxon>
        <taxon>Streptomyces</taxon>
    </lineage>
</organism>
<feature type="compositionally biased region" description="Polar residues" evidence="1">
    <location>
        <begin position="1"/>
        <end position="26"/>
    </location>
</feature>
<proteinExistence type="predicted"/>
<evidence type="ECO:0000313" key="3">
    <source>
        <dbReference type="Proteomes" id="UP001432039"/>
    </source>
</evidence>
<keyword evidence="3" id="KW-1185">Reference proteome</keyword>
<accession>A0ABZ1T2T2</accession>
<gene>
    <name evidence="2" type="ORF">OG517_01110</name>
</gene>